<sequence>MSRVSAVSSVCRVSGSRALAELSLVSASDEILGWLWGCDQSPFLSLGTYVERDGPHPKTSGRLESYHRGAI</sequence>
<gene>
    <name evidence="1" type="ORF">NDU88_004725</name>
</gene>
<dbReference type="AlphaFoldDB" id="A0AAV7TSQ4"/>
<dbReference type="Proteomes" id="UP001066276">
    <property type="component" value="Chromosome 3_2"/>
</dbReference>
<name>A0AAV7TSQ4_PLEWA</name>
<organism evidence="1 2">
    <name type="scientific">Pleurodeles waltl</name>
    <name type="common">Iberian ribbed newt</name>
    <dbReference type="NCBI Taxonomy" id="8319"/>
    <lineage>
        <taxon>Eukaryota</taxon>
        <taxon>Metazoa</taxon>
        <taxon>Chordata</taxon>
        <taxon>Craniata</taxon>
        <taxon>Vertebrata</taxon>
        <taxon>Euteleostomi</taxon>
        <taxon>Amphibia</taxon>
        <taxon>Batrachia</taxon>
        <taxon>Caudata</taxon>
        <taxon>Salamandroidea</taxon>
        <taxon>Salamandridae</taxon>
        <taxon>Pleurodelinae</taxon>
        <taxon>Pleurodeles</taxon>
    </lineage>
</organism>
<proteinExistence type="predicted"/>
<dbReference type="EMBL" id="JANPWB010000006">
    <property type="protein sequence ID" value="KAJ1179491.1"/>
    <property type="molecule type" value="Genomic_DNA"/>
</dbReference>
<protein>
    <submittedName>
        <fullName evidence="1">Uncharacterized protein</fullName>
    </submittedName>
</protein>
<evidence type="ECO:0000313" key="1">
    <source>
        <dbReference type="EMBL" id="KAJ1179491.1"/>
    </source>
</evidence>
<reference evidence="1" key="1">
    <citation type="journal article" date="2022" name="bioRxiv">
        <title>Sequencing and chromosome-scale assembly of the giantPleurodeles waltlgenome.</title>
        <authorList>
            <person name="Brown T."/>
            <person name="Elewa A."/>
            <person name="Iarovenko S."/>
            <person name="Subramanian E."/>
            <person name="Araus A.J."/>
            <person name="Petzold A."/>
            <person name="Susuki M."/>
            <person name="Suzuki K.-i.T."/>
            <person name="Hayashi T."/>
            <person name="Toyoda A."/>
            <person name="Oliveira C."/>
            <person name="Osipova E."/>
            <person name="Leigh N.D."/>
            <person name="Simon A."/>
            <person name="Yun M.H."/>
        </authorList>
    </citation>
    <scope>NUCLEOTIDE SEQUENCE</scope>
    <source>
        <strain evidence="1">20211129_DDA</strain>
        <tissue evidence="1">Liver</tissue>
    </source>
</reference>
<evidence type="ECO:0000313" key="2">
    <source>
        <dbReference type="Proteomes" id="UP001066276"/>
    </source>
</evidence>
<keyword evidence="2" id="KW-1185">Reference proteome</keyword>
<accession>A0AAV7TSQ4</accession>
<comment type="caution">
    <text evidence="1">The sequence shown here is derived from an EMBL/GenBank/DDBJ whole genome shotgun (WGS) entry which is preliminary data.</text>
</comment>